<comment type="caution">
    <text evidence="1">The sequence shown here is derived from an EMBL/GenBank/DDBJ whole genome shotgun (WGS) entry which is preliminary data.</text>
</comment>
<sequence length="66" mass="7637">MFLPGARLRFVSADGPVRAPVTRIGGRPVWPEEPQWPFSRDTGRPFPFVGQFTWFGRKGRFLWDCV</sequence>
<reference evidence="1 2" key="1">
    <citation type="submission" date="2024-10" db="EMBL/GenBank/DDBJ databases">
        <title>The Natural Products Discovery Center: Release of the First 8490 Sequenced Strains for Exploring Actinobacteria Biosynthetic Diversity.</title>
        <authorList>
            <person name="Kalkreuter E."/>
            <person name="Kautsar S.A."/>
            <person name="Yang D."/>
            <person name="Bader C.D."/>
            <person name="Teijaro C.N."/>
            <person name="Fluegel L."/>
            <person name="Davis C.M."/>
            <person name="Simpson J.R."/>
            <person name="Lauterbach L."/>
            <person name="Steele A.D."/>
            <person name="Gui C."/>
            <person name="Meng S."/>
            <person name="Li G."/>
            <person name="Viehrig K."/>
            <person name="Ye F."/>
            <person name="Su P."/>
            <person name="Kiefer A.F."/>
            <person name="Nichols A."/>
            <person name="Cepeda A.J."/>
            <person name="Yan W."/>
            <person name="Fan B."/>
            <person name="Jiang Y."/>
            <person name="Adhikari A."/>
            <person name="Zheng C.-J."/>
            <person name="Schuster L."/>
            <person name="Cowan T.M."/>
            <person name="Smanski M.J."/>
            <person name="Chevrette M.G."/>
            <person name="De Carvalho L.P.S."/>
            <person name="Shen B."/>
        </authorList>
    </citation>
    <scope>NUCLEOTIDE SEQUENCE [LARGE SCALE GENOMIC DNA]</scope>
    <source>
        <strain evidence="1 2">NPDC049503</strain>
    </source>
</reference>
<dbReference type="InterPro" id="IPR035948">
    <property type="entry name" value="YwqG-like_sf"/>
</dbReference>
<keyword evidence="2" id="KW-1185">Reference proteome</keyword>
<dbReference type="Proteomes" id="UP001612928">
    <property type="component" value="Unassembled WGS sequence"/>
</dbReference>
<gene>
    <name evidence="1" type="ORF">ACIBP5_14560</name>
</gene>
<dbReference type="Gene3D" id="2.30.320.10">
    <property type="entry name" value="YwqG-like"/>
    <property type="match status" value="1"/>
</dbReference>
<organism evidence="1 2">
    <name type="scientific">Nonomuraea indica</name>
    <dbReference type="NCBI Taxonomy" id="1581193"/>
    <lineage>
        <taxon>Bacteria</taxon>
        <taxon>Bacillati</taxon>
        <taxon>Actinomycetota</taxon>
        <taxon>Actinomycetes</taxon>
        <taxon>Streptosporangiales</taxon>
        <taxon>Streptosporangiaceae</taxon>
        <taxon>Nonomuraea</taxon>
    </lineage>
</organism>
<name>A0ABW8A329_9ACTN</name>
<evidence type="ECO:0000313" key="2">
    <source>
        <dbReference type="Proteomes" id="UP001612928"/>
    </source>
</evidence>
<dbReference type="SUPFAM" id="SSF103032">
    <property type="entry name" value="Hypothetical protein YwqG"/>
    <property type="match status" value="1"/>
</dbReference>
<dbReference type="EMBL" id="JBITMB010000003">
    <property type="protein sequence ID" value="MFI7441174.1"/>
    <property type="molecule type" value="Genomic_DNA"/>
</dbReference>
<protein>
    <submittedName>
        <fullName evidence="1">Uncharacterized protein</fullName>
    </submittedName>
</protein>
<proteinExistence type="predicted"/>
<evidence type="ECO:0000313" key="1">
    <source>
        <dbReference type="EMBL" id="MFI7441174.1"/>
    </source>
</evidence>
<dbReference type="RefSeq" id="WP_397020985.1">
    <property type="nucleotide sequence ID" value="NZ_JBITMB010000003.1"/>
</dbReference>
<accession>A0ABW8A329</accession>